<evidence type="ECO:0000313" key="3">
    <source>
        <dbReference type="EMBL" id="TWF57172.1"/>
    </source>
</evidence>
<gene>
    <name evidence="3" type="ORF">FHW37_102814</name>
</gene>
<dbReference type="Proteomes" id="UP000320653">
    <property type="component" value="Unassembled WGS sequence"/>
</dbReference>
<dbReference type="PANTHER" id="PTHR33755">
    <property type="entry name" value="TOXIN PARE1-RELATED"/>
    <property type="match status" value="1"/>
</dbReference>
<evidence type="ECO:0000256" key="1">
    <source>
        <dbReference type="ARBA" id="ARBA00006226"/>
    </source>
</evidence>
<dbReference type="InterPro" id="IPR007712">
    <property type="entry name" value="RelE/ParE_toxin"/>
</dbReference>
<dbReference type="InterPro" id="IPR051803">
    <property type="entry name" value="TA_system_RelE-like_toxin"/>
</dbReference>
<protein>
    <submittedName>
        <fullName evidence="3">Plasmid stabilization system protein ParE</fullName>
    </submittedName>
</protein>
<accession>A0A561R3I2</accession>
<keyword evidence="4" id="KW-1185">Reference proteome</keyword>
<dbReference type="OrthoDB" id="595470at2"/>
<dbReference type="Pfam" id="PF05016">
    <property type="entry name" value="ParE_toxin"/>
    <property type="match status" value="1"/>
</dbReference>
<dbReference type="RefSeq" id="WP_145635482.1">
    <property type="nucleotide sequence ID" value="NZ_VIWP01000002.1"/>
</dbReference>
<proteinExistence type="inferred from homology"/>
<comment type="caution">
    <text evidence="3">The sequence shown here is derived from an EMBL/GenBank/DDBJ whole genome shotgun (WGS) entry which is preliminary data.</text>
</comment>
<dbReference type="AlphaFoldDB" id="A0A561R3I2"/>
<evidence type="ECO:0000256" key="2">
    <source>
        <dbReference type="ARBA" id="ARBA00022649"/>
    </source>
</evidence>
<evidence type="ECO:0000313" key="4">
    <source>
        <dbReference type="Proteomes" id="UP000320653"/>
    </source>
</evidence>
<comment type="similarity">
    <text evidence="1">Belongs to the RelE toxin family.</text>
</comment>
<dbReference type="InterPro" id="IPR035093">
    <property type="entry name" value="RelE/ParE_toxin_dom_sf"/>
</dbReference>
<reference evidence="3 4" key="1">
    <citation type="submission" date="2019-06" db="EMBL/GenBank/DDBJ databases">
        <title>Sorghum-associated microbial communities from plants grown in Nebraska, USA.</title>
        <authorList>
            <person name="Schachtman D."/>
        </authorList>
    </citation>
    <scope>NUCLEOTIDE SEQUENCE [LARGE SCALE GENOMIC DNA]</scope>
    <source>
        <strain evidence="3 4">1225</strain>
    </source>
</reference>
<name>A0A561R3I2_9HYPH</name>
<sequence>MDELIWLDEALRDVEAIGDYIARDNHRAAENVVRRIMETVSLLAWHPEMGPLTADGDTRRLTISGTPYIEFYRLRARVEILAIFHSSRKWPDHLS</sequence>
<keyword evidence="2" id="KW-1277">Toxin-antitoxin system</keyword>
<dbReference type="Gene3D" id="3.30.2310.20">
    <property type="entry name" value="RelE-like"/>
    <property type="match status" value="1"/>
</dbReference>
<organism evidence="3 4">
    <name type="scientific">Neorhizobium alkalisoli</name>
    <dbReference type="NCBI Taxonomy" id="528178"/>
    <lineage>
        <taxon>Bacteria</taxon>
        <taxon>Pseudomonadati</taxon>
        <taxon>Pseudomonadota</taxon>
        <taxon>Alphaproteobacteria</taxon>
        <taxon>Hyphomicrobiales</taxon>
        <taxon>Rhizobiaceae</taxon>
        <taxon>Rhizobium/Agrobacterium group</taxon>
        <taxon>Neorhizobium</taxon>
    </lineage>
</organism>
<dbReference type="EMBL" id="VIWP01000002">
    <property type="protein sequence ID" value="TWF57172.1"/>
    <property type="molecule type" value="Genomic_DNA"/>
</dbReference>